<dbReference type="InterPro" id="IPR032875">
    <property type="entry name" value="Succ_CoA_lig_flav_dom"/>
</dbReference>
<dbReference type="AlphaFoldDB" id="A0A382QN61"/>
<dbReference type="PANTHER" id="PTHR42793">
    <property type="entry name" value="COA BINDING DOMAIN CONTAINING PROTEIN"/>
    <property type="match status" value="1"/>
</dbReference>
<evidence type="ECO:0000313" key="2">
    <source>
        <dbReference type="EMBL" id="SVC86953.1"/>
    </source>
</evidence>
<dbReference type="Pfam" id="PF13607">
    <property type="entry name" value="Succ_CoA_lig"/>
    <property type="match status" value="1"/>
</dbReference>
<dbReference type="InterPro" id="IPR016102">
    <property type="entry name" value="Succinyl-CoA_synth-like"/>
</dbReference>
<protein>
    <recommendedName>
        <fullName evidence="1">Succinyl-CoA synthetase-like flavodoxin domain-containing protein</fullName>
    </recommendedName>
</protein>
<feature type="non-terminal residue" evidence="2">
    <location>
        <position position="330"/>
    </location>
</feature>
<evidence type="ECO:0000259" key="1">
    <source>
        <dbReference type="Pfam" id="PF13607"/>
    </source>
</evidence>
<feature type="non-terminal residue" evidence="2">
    <location>
        <position position="1"/>
    </location>
</feature>
<feature type="domain" description="Succinyl-CoA synthetase-like flavodoxin" evidence="1">
    <location>
        <begin position="72"/>
        <end position="204"/>
    </location>
</feature>
<proteinExistence type="predicted"/>
<dbReference type="SUPFAM" id="SSF52210">
    <property type="entry name" value="Succinyl-CoA synthetase domains"/>
    <property type="match status" value="2"/>
</dbReference>
<dbReference type="PANTHER" id="PTHR42793:SF4">
    <property type="entry name" value="BLL6376 PROTEIN"/>
    <property type="match status" value="1"/>
</dbReference>
<name>A0A382QN61_9ZZZZ</name>
<dbReference type="Gene3D" id="3.40.50.261">
    <property type="entry name" value="Succinyl-CoA synthetase domains"/>
    <property type="match status" value="2"/>
</dbReference>
<accession>A0A382QN61</accession>
<sequence length="330" mass="35417">LDDAIAHGTRAVTIMSSLALKNDSQPNLRQRVANKVGSAGLLVCGGNGMGFYNFRDRVWACGFDTRENHRSGGVTLISHSGSGMAGIVDVDERIDFNLAVSTGQELCVTMDEYLDFALDQPETRVVGLFMETARNPEGLINALEKANRQGVPIVALKVGKTDLSARLTVSHSGAIAGRDDAYTAVFDRYGVQRVNDMDELATTLIMFAQPHPVVDGGLVAIHDSGGERQLLIDLADQTSVPLTDIDESTRTRLEELLDPGLPAVNPLDAWGAGGPDADQIMEKCFAALLEDPGAALGAVIHDRAPLGTIYQEYVEYLRSGHKVSAKPVFL</sequence>
<organism evidence="2">
    <name type="scientific">marine metagenome</name>
    <dbReference type="NCBI Taxonomy" id="408172"/>
    <lineage>
        <taxon>unclassified sequences</taxon>
        <taxon>metagenomes</taxon>
        <taxon>ecological metagenomes</taxon>
    </lineage>
</organism>
<reference evidence="2" key="1">
    <citation type="submission" date="2018-05" db="EMBL/GenBank/DDBJ databases">
        <authorList>
            <person name="Lanie J.A."/>
            <person name="Ng W.-L."/>
            <person name="Kazmierczak K.M."/>
            <person name="Andrzejewski T.M."/>
            <person name="Davidsen T.M."/>
            <person name="Wayne K.J."/>
            <person name="Tettelin H."/>
            <person name="Glass J.I."/>
            <person name="Rusch D."/>
            <person name="Podicherti R."/>
            <person name="Tsui H.-C.T."/>
            <person name="Winkler M.E."/>
        </authorList>
    </citation>
    <scope>NUCLEOTIDE SEQUENCE</scope>
</reference>
<gene>
    <name evidence="2" type="ORF">METZ01_LOCUS339807</name>
</gene>
<dbReference type="EMBL" id="UINC01115716">
    <property type="protein sequence ID" value="SVC86953.1"/>
    <property type="molecule type" value="Genomic_DNA"/>
</dbReference>